<accession>A0ABT7LJ10</accession>
<proteinExistence type="predicted"/>
<name>A0ABT7LJ10_9BURK</name>
<reference evidence="2 3" key="1">
    <citation type="submission" date="2023-06" db="EMBL/GenBank/DDBJ databases">
        <title>Pelomonas sp. APW6 16S ribosomal RNA gene genome sequencing and assembly.</title>
        <authorList>
            <person name="Woo H."/>
        </authorList>
    </citation>
    <scope>NUCLEOTIDE SEQUENCE [LARGE SCALE GENOMIC DNA]</scope>
    <source>
        <strain evidence="2 3">APW6</strain>
    </source>
</reference>
<dbReference type="PANTHER" id="PTHR40254">
    <property type="entry name" value="BLR0577 PROTEIN"/>
    <property type="match status" value="1"/>
</dbReference>
<evidence type="ECO:0000313" key="2">
    <source>
        <dbReference type="EMBL" id="MDL5032858.1"/>
    </source>
</evidence>
<organism evidence="2 3">
    <name type="scientific">Roseateles subflavus</name>
    <dbReference type="NCBI Taxonomy" id="3053353"/>
    <lineage>
        <taxon>Bacteria</taxon>
        <taxon>Pseudomonadati</taxon>
        <taxon>Pseudomonadota</taxon>
        <taxon>Betaproteobacteria</taxon>
        <taxon>Burkholderiales</taxon>
        <taxon>Sphaerotilaceae</taxon>
        <taxon>Roseateles</taxon>
    </lineage>
</organism>
<feature type="domain" description="FAD-dependent urate hydroxylase HpyO/Asp monooxygenase CreE-like FAD/NAD(P)-binding" evidence="1">
    <location>
        <begin position="6"/>
        <end position="152"/>
    </location>
</feature>
<evidence type="ECO:0000259" key="1">
    <source>
        <dbReference type="Pfam" id="PF13454"/>
    </source>
</evidence>
<dbReference type="Proteomes" id="UP001238603">
    <property type="component" value="Unassembled WGS sequence"/>
</dbReference>
<dbReference type="RefSeq" id="WP_285982927.1">
    <property type="nucleotide sequence ID" value="NZ_JASVDS010000003.1"/>
</dbReference>
<dbReference type="InterPro" id="IPR052189">
    <property type="entry name" value="L-asp_N-monooxygenase_NS-form"/>
</dbReference>
<dbReference type="SUPFAM" id="SSF51971">
    <property type="entry name" value="Nucleotide-binding domain"/>
    <property type="match status" value="1"/>
</dbReference>
<dbReference type="InterPro" id="IPR036188">
    <property type="entry name" value="FAD/NAD-bd_sf"/>
</dbReference>
<evidence type="ECO:0000313" key="3">
    <source>
        <dbReference type="Proteomes" id="UP001238603"/>
    </source>
</evidence>
<dbReference type="PANTHER" id="PTHR40254:SF1">
    <property type="entry name" value="BLR0577 PROTEIN"/>
    <property type="match status" value="1"/>
</dbReference>
<dbReference type="EMBL" id="JASVDS010000003">
    <property type="protein sequence ID" value="MDL5032858.1"/>
    <property type="molecule type" value="Genomic_DNA"/>
</dbReference>
<dbReference type="Gene3D" id="3.50.50.60">
    <property type="entry name" value="FAD/NAD(P)-binding domain"/>
    <property type="match status" value="1"/>
</dbReference>
<dbReference type="SUPFAM" id="SSF51905">
    <property type="entry name" value="FAD/NAD(P)-binding domain"/>
    <property type="match status" value="1"/>
</dbReference>
<comment type="caution">
    <text evidence="2">The sequence shown here is derived from an EMBL/GenBank/DDBJ whole genome shotgun (WGS) entry which is preliminary data.</text>
</comment>
<gene>
    <name evidence="2" type="ORF">QRD43_13165</name>
</gene>
<dbReference type="Pfam" id="PF13454">
    <property type="entry name" value="NAD_binding_9"/>
    <property type="match status" value="1"/>
</dbReference>
<dbReference type="InterPro" id="IPR038732">
    <property type="entry name" value="HpyO/CreE_NAD-binding"/>
</dbReference>
<keyword evidence="3" id="KW-1185">Reference proteome</keyword>
<sequence>MRDVTIIGGGFSGTALAAHLLEQLPGGARLRLLNAGAPLARGLAYGTQSPLHLLNVPAARMAWHPERPTDFVDWLRAQGRPAAEKSFVPRSWYGEYLGARLQEAVRRRPDVAWEHQVARITRLAPHAGGWTLFDAQGARAESQDVVLALGHFAPADPHPDLAALASPRYVRDPWEPDACAGLDRDAPVAIIGAGLTMLDLLVSLDHAGHRGPVLCLSRRGIAPLPHRDNELQPPAYDTPDDWLSGSDVRAWVRALRDAARQLQAPQDWRDLWVAMRARTPALWQRLPLPERRRFLRHLQVYWDVHRHRAAPSAMATVQRLQAEGRLRLQAGRLQGVQDAGAELALQWKPRGQDALQTLAVRRIFNCTGPSSRLSQDRSGLFPALAADGRLLPCPLGLGLLTDADYHLLDAQGRPQRGLRYVGPLLRAQHWEATAVPELRQHALHLARALARGHAPAD</sequence>
<protein>
    <submittedName>
        <fullName evidence="2">FAD/NAD(P)-binding protein</fullName>
    </submittedName>
</protein>